<evidence type="ECO:0008006" key="3">
    <source>
        <dbReference type="Google" id="ProtNLM"/>
    </source>
</evidence>
<reference evidence="1" key="2">
    <citation type="submission" date="2020-02" db="EMBL/GenBank/DDBJ databases">
        <title>Identification and distribution of gene clusters putatively required for synthesis of sphingolipid metabolism inhibitors in phylogenetically diverse species of the filamentous fungus Fusarium.</title>
        <authorList>
            <person name="Kim H.-S."/>
            <person name="Busman M."/>
            <person name="Brown D.W."/>
            <person name="Divon H."/>
            <person name="Uhlig S."/>
            <person name="Proctor R.H."/>
        </authorList>
    </citation>
    <scope>NUCLEOTIDE SEQUENCE</scope>
    <source>
        <strain evidence="1">NRRL 25174</strain>
    </source>
</reference>
<keyword evidence="2" id="KW-1185">Reference proteome</keyword>
<protein>
    <recommendedName>
        <fullName evidence="3">HEAT repeat domain-containing protein</fullName>
    </recommendedName>
</protein>
<dbReference type="Proteomes" id="UP000730481">
    <property type="component" value="Unassembled WGS sequence"/>
</dbReference>
<evidence type="ECO:0000313" key="1">
    <source>
        <dbReference type="EMBL" id="KAF4331993.1"/>
    </source>
</evidence>
<dbReference type="InterPro" id="IPR011989">
    <property type="entry name" value="ARM-like"/>
</dbReference>
<gene>
    <name evidence="1" type="ORF">FBEOM_14221</name>
</gene>
<organism evidence="1 2">
    <name type="scientific">Fusarium beomiforme</name>
    <dbReference type="NCBI Taxonomy" id="44412"/>
    <lineage>
        <taxon>Eukaryota</taxon>
        <taxon>Fungi</taxon>
        <taxon>Dikarya</taxon>
        <taxon>Ascomycota</taxon>
        <taxon>Pezizomycotina</taxon>
        <taxon>Sordariomycetes</taxon>
        <taxon>Hypocreomycetidae</taxon>
        <taxon>Hypocreales</taxon>
        <taxon>Nectriaceae</taxon>
        <taxon>Fusarium</taxon>
        <taxon>Fusarium burgessii species complex</taxon>
    </lineage>
</organism>
<dbReference type="AlphaFoldDB" id="A0A9P5DRQ5"/>
<sequence>MSNSAGPLESIDSIDWSELEHAYGTAEDVPQLLRDLHSSDPEIRETAHDDCWSMIFHQGTRYSASAAAVPFLYSILNHPDTKSRRNLLFLIVSLAVGYTEHVLPKGIDVAEWEEHIENQDDEEMQEHMMHEFETYEAVEEGLPNILRYLEEEEPQIRIMAAYALAFFPRRSDTSVTALFERLGREINSSVRGTIVLAIAVLYARVDNGTRKKDIIQKLQRSYAATKDDELFGWSCALSLVILGATEADIIEKARRALNDEVYLTQLEGSIDPDAGFTFGMPELRDLAKAVLESS</sequence>
<comment type="caution">
    <text evidence="1">The sequence shown here is derived from an EMBL/GenBank/DDBJ whole genome shotgun (WGS) entry which is preliminary data.</text>
</comment>
<name>A0A9P5DRQ5_9HYPO</name>
<dbReference type="Gene3D" id="1.25.10.10">
    <property type="entry name" value="Leucine-rich Repeat Variant"/>
    <property type="match status" value="1"/>
</dbReference>
<dbReference type="InterPro" id="IPR016024">
    <property type="entry name" value="ARM-type_fold"/>
</dbReference>
<dbReference type="SUPFAM" id="SSF48371">
    <property type="entry name" value="ARM repeat"/>
    <property type="match status" value="1"/>
</dbReference>
<proteinExistence type="predicted"/>
<accession>A0A9P5DRQ5</accession>
<dbReference type="EMBL" id="PVQB02001255">
    <property type="protein sequence ID" value="KAF4331993.1"/>
    <property type="molecule type" value="Genomic_DNA"/>
</dbReference>
<dbReference type="OrthoDB" id="515401at2759"/>
<reference evidence="1" key="1">
    <citation type="journal article" date="2017" name="Mycologia">
        <title>Fusarium algeriense, sp. nov., a novel toxigenic crown rot pathogen of durum wheat from Algeria is nested in the Fusarium burgessii species complex.</title>
        <authorList>
            <person name="Laraba I."/>
            <person name="Keddad A."/>
            <person name="Boureghda H."/>
            <person name="Abdallah N."/>
            <person name="Vaughan M.M."/>
            <person name="Proctor R.H."/>
            <person name="Busman M."/>
            <person name="O'Donnell K."/>
        </authorList>
    </citation>
    <scope>NUCLEOTIDE SEQUENCE</scope>
    <source>
        <strain evidence="1">NRRL 25174</strain>
    </source>
</reference>
<evidence type="ECO:0000313" key="2">
    <source>
        <dbReference type="Proteomes" id="UP000730481"/>
    </source>
</evidence>